<dbReference type="AlphaFoldDB" id="A0A0E9NEI6"/>
<dbReference type="PROSITE" id="PS00973">
    <property type="entry name" value="USP_2"/>
    <property type="match status" value="1"/>
</dbReference>
<evidence type="ECO:0000256" key="4">
    <source>
        <dbReference type="ARBA" id="ARBA00022786"/>
    </source>
</evidence>
<dbReference type="Pfam" id="PF00443">
    <property type="entry name" value="UCH"/>
    <property type="match status" value="2"/>
</dbReference>
<dbReference type="GO" id="GO:0043161">
    <property type="term" value="P:proteasome-mediated ubiquitin-dependent protein catabolic process"/>
    <property type="evidence" value="ECO:0007669"/>
    <property type="project" value="InterPro"/>
</dbReference>
<comment type="catalytic activity">
    <reaction evidence="1">
        <text>Thiol-dependent hydrolysis of ester, thioester, amide, peptide and isopeptide bonds formed by the C-terminal Gly of ubiquitin (a 76-residue protein attached to proteins as an intracellular targeting signal).</text>
        <dbReference type="EC" id="3.4.19.12"/>
    </reaction>
</comment>
<dbReference type="Gene3D" id="3.90.70.10">
    <property type="entry name" value="Cysteine proteinases"/>
    <property type="match status" value="2"/>
</dbReference>
<dbReference type="PROSITE" id="PS00972">
    <property type="entry name" value="USP_1"/>
    <property type="match status" value="1"/>
</dbReference>
<evidence type="ECO:0000256" key="2">
    <source>
        <dbReference type="ARBA" id="ARBA00012759"/>
    </source>
</evidence>
<dbReference type="Pfam" id="PF13446">
    <property type="entry name" value="RPT"/>
    <property type="match status" value="3"/>
</dbReference>
<reference evidence="10 11" key="1">
    <citation type="journal article" date="2011" name="J. Gen. Appl. Microbiol.">
        <title>Draft genome sequencing of the enigmatic yeast Saitoella complicata.</title>
        <authorList>
            <person name="Nishida H."/>
            <person name="Hamamoto M."/>
            <person name="Sugiyama J."/>
        </authorList>
    </citation>
    <scope>NUCLEOTIDE SEQUENCE [LARGE SCALE GENOMIC DNA]</scope>
    <source>
        <strain evidence="10 11">NRRL Y-17804</strain>
    </source>
</reference>
<organism evidence="10 11">
    <name type="scientific">Saitoella complicata (strain BCRC 22490 / CBS 7301 / JCM 7358 / NBRC 10748 / NRRL Y-17804)</name>
    <dbReference type="NCBI Taxonomy" id="698492"/>
    <lineage>
        <taxon>Eukaryota</taxon>
        <taxon>Fungi</taxon>
        <taxon>Dikarya</taxon>
        <taxon>Ascomycota</taxon>
        <taxon>Taphrinomycotina</taxon>
        <taxon>Taphrinomycotina incertae sedis</taxon>
        <taxon>Saitoella</taxon>
    </lineage>
</organism>
<dbReference type="InterPro" id="IPR018200">
    <property type="entry name" value="USP_CS"/>
</dbReference>
<dbReference type="STRING" id="698492.A0A0E9NEI6"/>
<evidence type="ECO:0000259" key="9">
    <source>
        <dbReference type="PROSITE" id="PS50235"/>
    </source>
</evidence>
<evidence type="ECO:0000313" key="10">
    <source>
        <dbReference type="EMBL" id="GAO48267.1"/>
    </source>
</evidence>
<feature type="compositionally biased region" description="Basic and acidic residues" evidence="8">
    <location>
        <begin position="644"/>
        <end position="655"/>
    </location>
</feature>
<keyword evidence="4" id="KW-0833">Ubl conjugation pathway</keyword>
<dbReference type="PANTHER" id="PTHR43982:SF6">
    <property type="entry name" value="UBIQUITIN CARBOXYL-TERMINAL HYDROLASE 2-RELATED"/>
    <property type="match status" value="1"/>
</dbReference>
<feature type="region of interest" description="Disordered" evidence="8">
    <location>
        <begin position="617"/>
        <end position="694"/>
    </location>
</feature>
<dbReference type="PANTHER" id="PTHR43982">
    <property type="entry name" value="UBIQUITIN CARBOXYL-TERMINAL HYDROLASE"/>
    <property type="match status" value="1"/>
</dbReference>
<dbReference type="GO" id="GO:0016579">
    <property type="term" value="P:protein deubiquitination"/>
    <property type="evidence" value="ECO:0007669"/>
    <property type="project" value="InterPro"/>
</dbReference>
<proteinExistence type="predicted"/>
<reference evidence="10 11" key="3">
    <citation type="journal article" date="2015" name="Genome Announc.">
        <title>Draft Genome Sequence of the Archiascomycetous Yeast Saitoella complicata.</title>
        <authorList>
            <person name="Yamauchi K."/>
            <person name="Kondo S."/>
            <person name="Hamamoto M."/>
            <person name="Takahashi Y."/>
            <person name="Ogura Y."/>
            <person name="Hayashi T."/>
            <person name="Nishida H."/>
        </authorList>
    </citation>
    <scope>NUCLEOTIDE SEQUENCE [LARGE SCALE GENOMIC DNA]</scope>
    <source>
        <strain evidence="10 11">NRRL Y-17804</strain>
    </source>
</reference>
<evidence type="ECO:0000256" key="8">
    <source>
        <dbReference type="SAM" id="MobiDB-lite"/>
    </source>
</evidence>
<dbReference type="SUPFAM" id="SSF54001">
    <property type="entry name" value="Cysteine proteinases"/>
    <property type="match status" value="1"/>
</dbReference>
<evidence type="ECO:0000256" key="6">
    <source>
        <dbReference type="ARBA" id="ARBA00022807"/>
    </source>
</evidence>
<dbReference type="Proteomes" id="UP000033140">
    <property type="component" value="Unassembled WGS sequence"/>
</dbReference>
<dbReference type="EMBL" id="BACD03000013">
    <property type="protein sequence ID" value="GAO48267.1"/>
    <property type="molecule type" value="Genomic_DNA"/>
</dbReference>
<evidence type="ECO:0000313" key="11">
    <source>
        <dbReference type="Proteomes" id="UP000033140"/>
    </source>
</evidence>
<dbReference type="EC" id="3.4.19.12" evidence="2"/>
<keyword evidence="3" id="KW-0645">Protease</keyword>
<comment type="caution">
    <text evidence="10">The sequence shown here is derived from an EMBL/GenBank/DDBJ whole genome shotgun (WGS) entry which is preliminary data.</text>
</comment>
<evidence type="ECO:0000256" key="5">
    <source>
        <dbReference type="ARBA" id="ARBA00022801"/>
    </source>
</evidence>
<dbReference type="OMA" id="MDIGDAY"/>
<dbReference type="InterPro" id="IPR044635">
    <property type="entry name" value="UBP14-like"/>
</dbReference>
<dbReference type="InterPro" id="IPR028889">
    <property type="entry name" value="USP"/>
</dbReference>
<dbReference type="GO" id="GO:0061136">
    <property type="term" value="P:regulation of proteasomal protein catabolic process"/>
    <property type="evidence" value="ECO:0007669"/>
    <property type="project" value="TreeGrafter"/>
</dbReference>
<evidence type="ECO:0000256" key="1">
    <source>
        <dbReference type="ARBA" id="ARBA00000707"/>
    </source>
</evidence>
<keyword evidence="7" id="KW-0175">Coiled coil</keyword>
<gene>
    <name evidence="10" type="ORF">G7K_2447-t1</name>
</gene>
<name>A0A0E9NEI6_SAICN</name>
<dbReference type="CDD" id="cd02666">
    <property type="entry name" value="Peptidase_C19J"/>
    <property type="match status" value="1"/>
</dbReference>
<dbReference type="InterPro" id="IPR038765">
    <property type="entry name" value="Papain-like_cys_pep_sf"/>
</dbReference>
<keyword evidence="6" id="KW-0788">Thiol protease</keyword>
<feature type="compositionally biased region" description="Acidic residues" evidence="8">
    <location>
        <begin position="633"/>
        <end position="643"/>
    </location>
</feature>
<keyword evidence="5" id="KW-0378">Hydrolase</keyword>
<dbReference type="InterPro" id="IPR025305">
    <property type="entry name" value="UCH_repeat_domain"/>
</dbReference>
<sequence length="1085" mass="121711">MYVCCACPTEVQVELESPFLPHDLTNHFAKQTKTRTSFAAAAAAKLHINKAAPSAFSTFSTMTFFIKDVLTGQAKKIPIQENNTFARRVGSDGMVASLMTKLYWRKHEMSDGAEWRAVDLSAEDEQNETIRHNLEKARLELKVLAVQARDPKIPDDMKSMWAWSHTAGPIPMLQILGSNNYPKKLTNPWAQDLTGPPVSVPARRLGIMSDFSDDLVREFYRKQCKDDPENESHYFDALRAIAQDRATEELSVLLAEEESKDKVGYQDTIRAYDLLGITPDVSDEFVTVYYETKLSDLPERKQELRHALETIAKFRKSAVLKHYVQHGRREHDIVMEDAPMELDMAYATLNITDRNAPDEVVVSVYDIAVGDAPAQMDEFTRALRAIGEARKSEAIVLYLANRGGVVDEALLAPLIPSVDLTCPVGLENIGNTCYLNSLLQYYFTIKPLRQAILVSVESGNIEVDVQANENGVTEKRVGGRAVSKKEIERAVRFVTQLSGLFKSMIASTESAITPERDVAYLALVSSRDEEDDEKVRKNSVGGELAPIMIGSDEARKGTPVDGDEGMVTPIVSEEPLEIGKEPAPGLDHSEAATKETTVAPLASEVPEAEAVDGEKLGVTNEDTRSESSHTVLGEDEVPGEEEKDFVMVEKPKENETNGVEATGEVPSSTEAEAPASPAQVNEEVPPAYEPGEIGPTIPVDFKRPLDLPPQFMGAEPPPDFKFDPQPPTLPARPTAHQRQSSVMFGRQQDVTECIDNVMFQIEAALKPASVDSDGEQVDIVKELFYGKTKQLLVDMDMEKSTGSIEERRAAKEERFAHLIVDVHKDGRDIYNALDSIFDAQSVDLDGKQIRRQITVSQLPPILQIQIQRVQFDRATGQVYKSNAYLKFGETLYMDRYLDTADENIQARREASWKWKAKLEKLEARKHELVQTETRPLPIYEALEKTRAYLETMRDKHGMDVDPFILRTLEDEAKRVKAELETIEERITELQSRVNQQFTDLRAHGYRLHSVFIHRGSAAFGHYWIYIYDFARGVWRKYNDQYVTEVGVEEVLRDTTGDTASPYLLTYVKEGTEGEVVEAVKREVPQ</sequence>
<evidence type="ECO:0000256" key="7">
    <source>
        <dbReference type="SAM" id="Coils"/>
    </source>
</evidence>
<accession>A0A0E9NEI6</accession>
<feature type="compositionally biased region" description="Low complexity" evidence="8">
    <location>
        <begin position="664"/>
        <end position="678"/>
    </location>
</feature>
<evidence type="ECO:0000256" key="3">
    <source>
        <dbReference type="ARBA" id="ARBA00022670"/>
    </source>
</evidence>
<dbReference type="InterPro" id="IPR001394">
    <property type="entry name" value="Peptidase_C19_UCH"/>
</dbReference>
<feature type="domain" description="USP" evidence="9">
    <location>
        <begin position="424"/>
        <end position="1069"/>
    </location>
</feature>
<protein>
    <recommendedName>
        <fullName evidence="2">ubiquitinyl hydrolase 1</fullName>
        <ecNumber evidence="2">3.4.19.12</ecNumber>
    </recommendedName>
</protein>
<keyword evidence="11" id="KW-1185">Reference proteome</keyword>
<dbReference type="GO" id="GO:0070628">
    <property type="term" value="F:proteasome binding"/>
    <property type="evidence" value="ECO:0007669"/>
    <property type="project" value="TreeGrafter"/>
</dbReference>
<reference evidence="10 11" key="2">
    <citation type="journal article" date="2014" name="J. Gen. Appl. Microbiol.">
        <title>The early diverging ascomycetous budding yeast Saitoella complicata has three histone deacetylases belonging to the Clr6, Hos2, and Rpd3 lineages.</title>
        <authorList>
            <person name="Nishida H."/>
            <person name="Matsumoto T."/>
            <person name="Kondo S."/>
            <person name="Hamamoto M."/>
            <person name="Yoshikawa H."/>
        </authorList>
    </citation>
    <scope>NUCLEOTIDE SEQUENCE [LARGE SCALE GENOMIC DNA]</scope>
    <source>
        <strain evidence="10 11">NRRL Y-17804</strain>
    </source>
</reference>
<feature type="coiled-coil region" evidence="7">
    <location>
        <begin position="965"/>
        <end position="999"/>
    </location>
</feature>
<dbReference type="PROSITE" id="PS50235">
    <property type="entry name" value="USP_3"/>
    <property type="match status" value="1"/>
</dbReference>
<dbReference type="GO" id="GO:0004843">
    <property type="term" value="F:cysteine-type deubiquitinase activity"/>
    <property type="evidence" value="ECO:0007669"/>
    <property type="project" value="UniProtKB-EC"/>
</dbReference>